<proteinExistence type="predicted"/>
<gene>
    <name evidence="1" type="ORF">E5331_10615</name>
</gene>
<accession>A0AC61RIT5</accession>
<comment type="caution">
    <text evidence="1">The sequence shown here is derived from an EMBL/GenBank/DDBJ whole genome shotgun (WGS) entry which is preliminary data.</text>
</comment>
<protein>
    <submittedName>
        <fullName evidence="1">Uncharacterized protein</fullName>
    </submittedName>
</protein>
<dbReference type="EMBL" id="SRYB01000014">
    <property type="protein sequence ID" value="TGY78327.1"/>
    <property type="molecule type" value="Genomic_DNA"/>
</dbReference>
<evidence type="ECO:0000313" key="1">
    <source>
        <dbReference type="EMBL" id="TGY78327.1"/>
    </source>
</evidence>
<name>A0AC61RIT5_9BACT</name>
<evidence type="ECO:0000313" key="2">
    <source>
        <dbReference type="Proteomes" id="UP000306319"/>
    </source>
</evidence>
<organism evidence="1 2">
    <name type="scientific">Lepagella muris</name>
    <dbReference type="NCBI Taxonomy" id="3032870"/>
    <lineage>
        <taxon>Bacteria</taxon>
        <taxon>Pseudomonadati</taxon>
        <taxon>Bacteroidota</taxon>
        <taxon>Bacteroidia</taxon>
        <taxon>Bacteroidales</taxon>
        <taxon>Muribaculaceae</taxon>
        <taxon>Lepagella</taxon>
    </lineage>
</organism>
<keyword evidence="2" id="KW-1185">Reference proteome</keyword>
<reference evidence="1" key="1">
    <citation type="submission" date="2019-04" db="EMBL/GenBank/DDBJ databases">
        <title>Microbes associate with the intestines of laboratory mice.</title>
        <authorList>
            <person name="Navarre W."/>
            <person name="Wong E."/>
            <person name="Huang K."/>
            <person name="Tropini C."/>
            <person name="Ng K."/>
            <person name="Yu B."/>
        </authorList>
    </citation>
    <scope>NUCLEOTIDE SEQUENCE</scope>
    <source>
        <strain evidence="1">NM04_E33</strain>
    </source>
</reference>
<sequence length="243" mass="27578">MKKAKLLISSILLMASSVAFQSCSSDDNDSWDMYRPTALVTVCPTSDGGFIMQLDNNTTLYPTNMDKSPYGSKEVRALVNYDEDNLEKSDRKDVHVNWIDSIRTKFPEIYIDETSNDKFGNDPVEIVNDWVTVAEDGYLTMRLRALWGNNSKPHSFHLVSGKNPEDPFELELRHNNNGDIGNNLGDILIAFNLNELPRNGSDNVKLKIHWKSFQGDKSHEFDLALRHITIDDIKDILPASMIK</sequence>
<dbReference type="Proteomes" id="UP000306319">
    <property type="component" value="Unassembled WGS sequence"/>
</dbReference>